<dbReference type="SUPFAM" id="SSF57716">
    <property type="entry name" value="Glucocorticoid receptor-like (DNA-binding domain)"/>
    <property type="match status" value="2"/>
</dbReference>
<dbReference type="PROSITE" id="PS50021">
    <property type="entry name" value="CH"/>
    <property type="match status" value="1"/>
</dbReference>
<dbReference type="Pfam" id="PF00412">
    <property type="entry name" value="LIM"/>
    <property type="match status" value="1"/>
</dbReference>
<evidence type="ECO:0000259" key="18">
    <source>
        <dbReference type="PROSITE" id="PS50021"/>
    </source>
</evidence>
<feature type="compositionally biased region" description="Polar residues" evidence="17">
    <location>
        <begin position="265"/>
        <end position="276"/>
    </location>
</feature>
<feature type="compositionally biased region" description="Basic and acidic residues" evidence="17">
    <location>
        <begin position="279"/>
        <end position="298"/>
    </location>
</feature>
<dbReference type="InterPro" id="IPR050540">
    <property type="entry name" value="F-actin_Monoox_Mical"/>
</dbReference>
<proteinExistence type="predicted"/>
<evidence type="ECO:0000256" key="12">
    <source>
        <dbReference type="ARBA" id="ARBA00023054"/>
    </source>
</evidence>
<dbReference type="PANTHER" id="PTHR23167:SF89">
    <property type="entry name" value="MICAL-LIKE PROTEIN 1"/>
    <property type="match status" value="1"/>
</dbReference>
<feature type="compositionally biased region" description="Basic and acidic residues" evidence="17">
    <location>
        <begin position="230"/>
        <end position="246"/>
    </location>
</feature>
<dbReference type="GO" id="GO:0005886">
    <property type="term" value="C:plasma membrane"/>
    <property type="evidence" value="ECO:0007669"/>
    <property type="project" value="UniProtKB-SubCell"/>
</dbReference>
<keyword evidence="5" id="KW-1003">Cell membrane</keyword>
<dbReference type="GO" id="GO:0046872">
    <property type="term" value="F:metal ion binding"/>
    <property type="evidence" value="ECO:0007669"/>
    <property type="project" value="UniProtKB-KW"/>
</dbReference>
<keyword evidence="15" id="KW-0966">Cell projection</keyword>
<accession>A0A8D0H1V3</accession>
<organism evidence="20 21">
    <name type="scientific">Sphenodon punctatus</name>
    <name type="common">Tuatara</name>
    <name type="synonym">Hatteria punctata</name>
    <dbReference type="NCBI Taxonomy" id="8508"/>
    <lineage>
        <taxon>Eukaryota</taxon>
        <taxon>Metazoa</taxon>
        <taxon>Chordata</taxon>
        <taxon>Craniata</taxon>
        <taxon>Vertebrata</taxon>
        <taxon>Euteleostomi</taxon>
        <taxon>Lepidosauria</taxon>
        <taxon>Sphenodontia</taxon>
        <taxon>Sphenodontidae</taxon>
        <taxon>Sphenodon</taxon>
    </lineage>
</organism>
<dbReference type="SMART" id="SM00033">
    <property type="entry name" value="CH"/>
    <property type="match status" value="1"/>
</dbReference>
<evidence type="ECO:0000256" key="10">
    <source>
        <dbReference type="ARBA" id="ARBA00022833"/>
    </source>
</evidence>
<keyword evidence="14" id="KW-0206">Cytoskeleton</keyword>
<evidence type="ECO:0000256" key="16">
    <source>
        <dbReference type="PROSITE-ProRule" id="PRU00125"/>
    </source>
</evidence>
<keyword evidence="11 16" id="KW-0440">LIM domain</keyword>
<evidence type="ECO:0000256" key="4">
    <source>
        <dbReference type="ARBA" id="ARBA00004316"/>
    </source>
</evidence>
<evidence type="ECO:0000256" key="9">
    <source>
        <dbReference type="ARBA" id="ARBA00022753"/>
    </source>
</evidence>
<dbReference type="InterPro" id="IPR001715">
    <property type="entry name" value="CH_dom"/>
</dbReference>
<evidence type="ECO:0000256" key="11">
    <source>
        <dbReference type="ARBA" id="ARBA00023038"/>
    </source>
</evidence>
<dbReference type="CDD" id="cd21252">
    <property type="entry name" value="CH_MICALL1"/>
    <property type="match status" value="1"/>
</dbReference>
<evidence type="ECO:0000313" key="20">
    <source>
        <dbReference type="Ensembl" id="ENSSPUP00000014839.1"/>
    </source>
</evidence>
<evidence type="ECO:0008006" key="22">
    <source>
        <dbReference type="Google" id="ProtNLM"/>
    </source>
</evidence>
<keyword evidence="13" id="KW-0472">Membrane</keyword>
<evidence type="ECO:0000313" key="21">
    <source>
        <dbReference type="Proteomes" id="UP000694392"/>
    </source>
</evidence>
<keyword evidence="10 16" id="KW-0862">Zinc</keyword>
<keyword evidence="7" id="KW-0597">Phosphoprotein</keyword>
<feature type="domain" description="LIM zinc-binding" evidence="19">
    <location>
        <begin position="165"/>
        <end position="227"/>
    </location>
</feature>
<name>A0A8D0H1V3_SPHPU</name>
<dbReference type="OMA" id="GEICGHK"/>
<keyword evidence="6" id="KW-0963">Cytoplasm</keyword>
<feature type="region of interest" description="Disordered" evidence="17">
    <location>
        <begin position="228"/>
        <end position="412"/>
    </location>
</feature>
<dbReference type="InterPro" id="IPR036872">
    <property type="entry name" value="CH_dom_sf"/>
</dbReference>
<keyword evidence="21" id="KW-1185">Reference proteome</keyword>
<feature type="domain" description="Calponin-homology (CH)" evidence="18">
    <location>
        <begin position="2"/>
        <end position="108"/>
    </location>
</feature>
<dbReference type="SMART" id="SM00132">
    <property type="entry name" value="LIM"/>
    <property type="match status" value="1"/>
</dbReference>
<evidence type="ECO:0000256" key="8">
    <source>
        <dbReference type="ARBA" id="ARBA00022723"/>
    </source>
</evidence>
<evidence type="ECO:0000256" key="2">
    <source>
        <dbReference type="ARBA" id="ARBA00004202"/>
    </source>
</evidence>
<keyword evidence="12" id="KW-0175">Coiled coil</keyword>
<feature type="compositionally biased region" description="Pro residues" evidence="17">
    <location>
        <begin position="320"/>
        <end position="332"/>
    </location>
</feature>
<dbReference type="AlphaFoldDB" id="A0A8D0H1V3"/>
<comment type="subcellular location">
    <subcellularLocation>
        <location evidence="2">Cell membrane</location>
        <topology evidence="2">Peripheral membrane protein</topology>
    </subcellularLocation>
    <subcellularLocation>
        <location evidence="4">Cell projection</location>
    </subcellularLocation>
    <subcellularLocation>
        <location evidence="3">Cytoplasm</location>
        <location evidence="3">Cytoskeleton</location>
    </subcellularLocation>
    <subcellularLocation>
        <location evidence="1">Recycling endosome</location>
    </subcellularLocation>
</comment>
<dbReference type="PROSITE" id="PS50023">
    <property type="entry name" value="LIM_DOMAIN_2"/>
    <property type="match status" value="1"/>
</dbReference>
<keyword evidence="8 16" id="KW-0479">Metal-binding</keyword>
<dbReference type="GeneTree" id="ENSGT00940000156057"/>
<sequence>MSGPRGALQAWCRRQCEGYPGVEIRDLSSSFRDGLAFCAILHRHRPDLLDFDSLSKDNVYENNRLAFELAEQELGIPTLLDPNDMVSMKVPDCLSIMTYVSQYYNYFTNHTQARVPSSTKRLPAASSPTLPACKKPVVPAETMPVPQDDAPKGVAEQSQRTMLSSTCAACQQHVHLVQRHLADGKLYHRQCFRCKQCSSTLLPGSYKPGPESGTFVCTQHRGKLNLIGRAEGRPSPDLEQPGRRTEPWAASVGEDAPRLEEVVENGTQVPLGTTPESHPPGKEEAGKAVRGSTPDRVEIVTSPILPENGTPDAELRPQTSPKPPVPSKPPMPSLDKASPLDGRLKDPRPTPAPRKGTDPAALSPPNTHPVPRPRSNVQNEAFSEPGTTLVNGEICGHKQLPLEPLLKTETWA</sequence>
<evidence type="ECO:0000256" key="13">
    <source>
        <dbReference type="ARBA" id="ARBA00023136"/>
    </source>
</evidence>
<dbReference type="GO" id="GO:0055037">
    <property type="term" value="C:recycling endosome"/>
    <property type="evidence" value="ECO:0007669"/>
    <property type="project" value="UniProtKB-SubCell"/>
</dbReference>
<feature type="compositionally biased region" description="Polar residues" evidence="17">
    <location>
        <begin position="375"/>
        <end position="390"/>
    </location>
</feature>
<evidence type="ECO:0000256" key="7">
    <source>
        <dbReference type="ARBA" id="ARBA00022553"/>
    </source>
</evidence>
<dbReference type="PANTHER" id="PTHR23167">
    <property type="entry name" value="CALPONIN HOMOLOGY DOMAIN-CONTAINING PROTEIN DDB_G0272472-RELATED"/>
    <property type="match status" value="1"/>
</dbReference>
<dbReference type="SUPFAM" id="SSF47576">
    <property type="entry name" value="Calponin-homology domain, CH-domain"/>
    <property type="match status" value="1"/>
</dbReference>
<dbReference type="Gene3D" id="1.10.418.10">
    <property type="entry name" value="Calponin-like domain"/>
    <property type="match status" value="1"/>
</dbReference>
<dbReference type="Gene3D" id="2.10.110.10">
    <property type="entry name" value="Cysteine Rich Protein"/>
    <property type="match status" value="1"/>
</dbReference>
<dbReference type="Proteomes" id="UP000694392">
    <property type="component" value="Unplaced"/>
</dbReference>
<protein>
    <recommendedName>
        <fullName evidence="22">MICAL-like protein 1</fullName>
    </recommendedName>
</protein>
<dbReference type="PROSITE" id="PS00478">
    <property type="entry name" value="LIM_DOMAIN_1"/>
    <property type="match status" value="1"/>
</dbReference>
<dbReference type="Ensembl" id="ENSSPUT00000015827.1">
    <property type="protein sequence ID" value="ENSSPUP00000014839.1"/>
    <property type="gene ID" value="ENSSPUG00000011457.1"/>
</dbReference>
<evidence type="ECO:0000256" key="17">
    <source>
        <dbReference type="SAM" id="MobiDB-lite"/>
    </source>
</evidence>
<evidence type="ECO:0000256" key="1">
    <source>
        <dbReference type="ARBA" id="ARBA00004172"/>
    </source>
</evidence>
<keyword evidence="9" id="KW-0967">Endosome</keyword>
<dbReference type="FunFam" id="1.10.418.10:FF:000055">
    <property type="entry name" value="MICAL-like protein 2"/>
    <property type="match status" value="1"/>
</dbReference>
<evidence type="ECO:0000256" key="6">
    <source>
        <dbReference type="ARBA" id="ARBA00022490"/>
    </source>
</evidence>
<dbReference type="Pfam" id="PF00307">
    <property type="entry name" value="CH"/>
    <property type="match status" value="1"/>
</dbReference>
<evidence type="ECO:0000256" key="14">
    <source>
        <dbReference type="ARBA" id="ARBA00023212"/>
    </source>
</evidence>
<dbReference type="GO" id="GO:0042995">
    <property type="term" value="C:cell projection"/>
    <property type="evidence" value="ECO:0007669"/>
    <property type="project" value="UniProtKB-SubCell"/>
</dbReference>
<evidence type="ECO:0000256" key="15">
    <source>
        <dbReference type="ARBA" id="ARBA00023273"/>
    </source>
</evidence>
<dbReference type="GO" id="GO:0005856">
    <property type="term" value="C:cytoskeleton"/>
    <property type="evidence" value="ECO:0007669"/>
    <property type="project" value="UniProtKB-SubCell"/>
</dbReference>
<evidence type="ECO:0000259" key="19">
    <source>
        <dbReference type="PROSITE" id="PS50023"/>
    </source>
</evidence>
<evidence type="ECO:0000256" key="5">
    <source>
        <dbReference type="ARBA" id="ARBA00022475"/>
    </source>
</evidence>
<reference evidence="20" key="1">
    <citation type="submission" date="2025-08" db="UniProtKB">
        <authorList>
            <consortium name="Ensembl"/>
        </authorList>
    </citation>
    <scope>IDENTIFICATION</scope>
</reference>
<reference evidence="20" key="2">
    <citation type="submission" date="2025-09" db="UniProtKB">
        <authorList>
            <consortium name="Ensembl"/>
        </authorList>
    </citation>
    <scope>IDENTIFICATION</scope>
</reference>
<dbReference type="CDD" id="cd09444">
    <property type="entry name" value="LIM_Mical_like_1"/>
    <property type="match status" value="1"/>
</dbReference>
<dbReference type="InterPro" id="IPR001781">
    <property type="entry name" value="Znf_LIM"/>
</dbReference>
<evidence type="ECO:0000256" key="3">
    <source>
        <dbReference type="ARBA" id="ARBA00004245"/>
    </source>
</evidence>